<evidence type="ECO:0000313" key="5">
    <source>
        <dbReference type="EMBL" id="SEW04028.1"/>
    </source>
</evidence>
<dbReference type="AlphaFoldDB" id="A0A1I0NR59"/>
<dbReference type="CDD" id="cd00408">
    <property type="entry name" value="DHDPS-like"/>
    <property type="match status" value="1"/>
</dbReference>
<feature type="binding site" evidence="4">
    <location>
        <position position="52"/>
    </location>
    <ligand>
        <name>pyruvate</name>
        <dbReference type="ChEBI" id="CHEBI:15361"/>
    </ligand>
</feature>
<dbReference type="GO" id="GO:0008840">
    <property type="term" value="F:4-hydroxy-tetrahydrodipicolinate synthase activity"/>
    <property type="evidence" value="ECO:0007669"/>
    <property type="project" value="TreeGrafter"/>
</dbReference>
<dbReference type="Gene3D" id="3.20.20.70">
    <property type="entry name" value="Aldolase class I"/>
    <property type="match status" value="1"/>
</dbReference>
<dbReference type="InterPro" id="IPR020624">
    <property type="entry name" value="Schiff_base-form_aldolases_CS"/>
</dbReference>
<feature type="binding site" evidence="4">
    <location>
        <position position="209"/>
    </location>
    <ligand>
        <name>pyruvate</name>
        <dbReference type="ChEBI" id="CHEBI:15361"/>
    </ligand>
</feature>
<dbReference type="PANTHER" id="PTHR12128">
    <property type="entry name" value="DIHYDRODIPICOLINATE SYNTHASE"/>
    <property type="match status" value="1"/>
</dbReference>
<keyword evidence="1" id="KW-0456">Lyase</keyword>
<organism evidence="5 6">
    <name type="scientific">Natrinema salifodinae</name>
    <dbReference type="NCBI Taxonomy" id="1202768"/>
    <lineage>
        <taxon>Archaea</taxon>
        <taxon>Methanobacteriati</taxon>
        <taxon>Methanobacteriota</taxon>
        <taxon>Stenosarchaea group</taxon>
        <taxon>Halobacteria</taxon>
        <taxon>Halobacteriales</taxon>
        <taxon>Natrialbaceae</taxon>
        <taxon>Natrinema</taxon>
    </lineage>
</organism>
<gene>
    <name evidence="5" type="ORF">SAMN05216285_2027</name>
</gene>
<dbReference type="PROSITE" id="PS00665">
    <property type="entry name" value="DHDPS_1"/>
    <property type="match status" value="1"/>
</dbReference>
<feature type="active site" description="Proton donor/acceptor" evidence="3">
    <location>
        <position position="139"/>
    </location>
</feature>
<evidence type="ECO:0000256" key="4">
    <source>
        <dbReference type="PIRSR" id="PIRSR001365-2"/>
    </source>
</evidence>
<dbReference type="PRINTS" id="PR00146">
    <property type="entry name" value="DHPICSNTHASE"/>
</dbReference>
<dbReference type="PANTHER" id="PTHR12128:SF66">
    <property type="entry name" value="4-HYDROXY-2-OXOGLUTARATE ALDOLASE, MITOCHONDRIAL"/>
    <property type="match status" value="1"/>
</dbReference>
<dbReference type="Pfam" id="PF00701">
    <property type="entry name" value="DHDPS"/>
    <property type="match status" value="1"/>
</dbReference>
<dbReference type="OrthoDB" id="350860at2157"/>
<dbReference type="PIRSF" id="PIRSF001365">
    <property type="entry name" value="DHDPS"/>
    <property type="match status" value="1"/>
</dbReference>
<name>A0A1I0NR59_9EURY</name>
<sequence>MDDSDIRDALRGITCPTVTPFDDGSIDQAALNDLLDHLQAGGIDAVFPCGTTGEFPSLAAEEHRRVVEATVDRADVPVVAGAAATSVEETVAAVDRAADAGADAAAIVAPYFTAANAPAGNRRFFESVLDQASLPVLLYNIPQCTGQRIEPETVAAVAEHERAIGIKDSSGDLAYFLSVLGKTPDEFLCLQGYDALLVPALRMGADGGINALSNVVPEVLREAFERADDERGRKLQAEAISPLFEACTTHGFAPATKTALTHRGVIPSDEVRPPLIAVDDDGSETIGDAVEATLDVAGR</sequence>
<dbReference type="InterPro" id="IPR013785">
    <property type="entry name" value="Aldolase_TIM"/>
</dbReference>
<dbReference type="RefSeq" id="WP_049990124.1">
    <property type="nucleotide sequence ID" value="NZ_FOIS01000002.1"/>
</dbReference>
<dbReference type="GO" id="GO:0008675">
    <property type="term" value="F:2-dehydro-3-deoxy-phosphogluconate aldolase activity"/>
    <property type="evidence" value="ECO:0007669"/>
    <property type="project" value="UniProtKB-ARBA"/>
</dbReference>
<dbReference type="Proteomes" id="UP000183275">
    <property type="component" value="Unassembled WGS sequence"/>
</dbReference>
<evidence type="ECO:0000256" key="3">
    <source>
        <dbReference type="PIRSR" id="PIRSR001365-1"/>
    </source>
</evidence>
<proteinExistence type="predicted"/>
<dbReference type="GO" id="GO:0005829">
    <property type="term" value="C:cytosol"/>
    <property type="evidence" value="ECO:0007669"/>
    <property type="project" value="TreeGrafter"/>
</dbReference>
<reference evidence="6" key="1">
    <citation type="submission" date="2016-10" db="EMBL/GenBank/DDBJ databases">
        <authorList>
            <person name="Varghese N."/>
        </authorList>
    </citation>
    <scope>NUCLEOTIDE SEQUENCE [LARGE SCALE GENOMIC DNA]</scope>
    <source>
        <strain evidence="6">CGMCC 1.12284</strain>
    </source>
</reference>
<dbReference type="eggNOG" id="arCOG04172">
    <property type="taxonomic scope" value="Archaea"/>
</dbReference>
<dbReference type="SMART" id="SM01130">
    <property type="entry name" value="DHDPS"/>
    <property type="match status" value="1"/>
</dbReference>
<keyword evidence="2" id="KW-0704">Schiff base</keyword>
<evidence type="ECO:0000313" key="6">
    <source>
        <dbReference type="Proteomes" id="UP000183275"/>
    </source>
</evidence>
<dbReference type="EMBL" id="FOIS01000002">
    <property type="protein sequence ID" value="SEW04028.1"/>
    <property type="molecule type" value="Genomic_DNA"/>
</dbReference>
<evidence type="ECO:0000256" key="2">
    <source>
        <dbReference type="ARBA" id="ARBA00023270"/>
    </source>
</evidence>
<dbReference type="SUPFAM" id="SSF51569">
    <property type="entry name" value="Aldolase"/>
    <property type="match status" value="1"/>
</dbReference>
<feature type="active site" description="Schiff-base intermediate with substrate" evidence="3">
    <location>
        <position position="167"/>
    </location>
</feature>
<protein>
    <submittedName>
        <fullName evidence="5">4-hydroxy-tetrahydrodipicolinate synthase</fullName>
    </submittedName>
</protein>
<dbReference type="InterPro" id="IPR002220">
    <property type="entry name" value="DapA-like"/>
</dbReference>
<accession>A0A1I0NR59</accession>
<evidence type="ECO:0000256" key="1">
    <source>
        <dbReference type="ARBA" id="ARBA00023239"/>
    </source>
</evidence>
<dbReference type="STRING" id="1202768.SAMN05216285_2027"/>
<keyword evidence="6" id="KW-1185">Reference proteome</keyword>